<dbReference type="InterPro" id="IPR011701">
    <property type="entry name" value="MFS"/>
</dbReference>
<evidence type="ECO:0000256" key="4">
    <source>
        <dbReference type="SAM" id="Phobius"/>
    </source>
</evidence>
<organism evidence="6 7">
    <name type="scientific">Lysobacter niastensis</name>
    <dbReference type="NCBI Taxonomy" id="380629"/>
    <lineage>
        <taxon>Bacteria</taxon>
        <taxon>Pseudomonadati</taxon>
        <taxon>Pseudomonadota</taxon>
        <taxon>Gammaproteobacteria</taxon>
        <taxon>Lysobacterales</taxon>
        <taxon>Lysobacteraceae</taxon>
        <taxon>Lysobacter</taxon>
    </lineage>
</organism>
<evidence type="ECO:0000256" key="3">
    <source>
        <dbReference type="ARBA" id="ARBA00023136"/>
    </source>
</evidence>
<accession>A0ABU1W6X9</accession>
<feature type="transmembrane region" description="Helical" evidence="4">
    <location>
        <begin position="221"/>
        <end position="244"/>
    </location>
</feature>
<feature type="transmembrane region" description="Helical" evidence="4">
    <location>
        <begin position="280"/>
        <end position="303"/>
    </location>
</feature>
<evidence type="ECO:0000313" key="6">
    <source>
        <dbReference type="EMBL" id="MDR7133328.1"/>
    </source>
</evidence>
<feature type="transmembrane region" description="Helical" evidence="4">
    <location>
        <begin position="75"/>
        <end position="94"/>
    </location>
</feature>
<dbReference type="PANTHER" id="PTHR23520">
    <property type="entry name" value="TRANSPORTER, PUTATIVE (AFU_ORTHOLOGUE AFUA_3G04000)-RELATED"/>
    <property type="match status" value="1"/>
</dbReference>
<dbReference type="InterPro" id="IPR020846">
    <property type="entry name" value="MFS_dom"/>
</dbReference>
<dbReference type="PROSITE" id="PS50850">
    <property type="entry name" value="MFS"/>
    <property type="match status" value="1"/>
</dbReference>
<dbReference type="InterPro" id="IPR036259">
    <property type="entry name" value="MFS_trans_sf"/>
</dbReference>
<dbReference type="SUPFAM" id="SSF103473">
    <property type="entry name" value="MFS general substrate transporter"/>
    <property type="match status" value="1"/>
</dbReference>
<keyword evidence="1 4" id="KW-0812">Transmembrane</keyword>
<evidence type="ECO:0000313" key="7">
    <source>
        <dbReference type="Proteomes" id="UP001251524"/>
    </source>
</evidence>
<dbReference type="PANTHER" id="PTHR23520:SF5">
    <property type="entry name" value="TRANSPORTER, PUTATIVE (AFU_ORTHOLOGUE AFUA_3G04000)-RELATED"/>
    <property type="match status" value="1"/>
</dbReference>
<evidence type="ECO:0000256" key="1">
    <source>
        <dbReference type="ARBA" id="ARBA00022692"/>
    </source>
</evidence>
<evidence type="ECO:0000259" key="5">
    <source>
        <dbReference type="PROSITE" id="PS50850"/>
    </source>
</evidence>
<feature type="transmembrane region" description="Helical" evidence="4">
    <location>
        <begin position="20"/>
        <end position="38"/>
    </location>
</feature>
<keyword evidence="7" id="KW-1185">Reference proteome</keyword>
<protein>
    <submittedName>
        <fullName evidence="6">MFS family permease</fullName>
    </submittedName>
</protein>
<sequence>MTRFASLPAEVRLLLLGRGLRAFADGFISVLLPAYLLALGLDTWAVGLLSTATLLGSALMTLAVGIWGHRFHHRGLLLGAALLMFATGLAFASLSHFLPLLIVAFVGTLNPSSGDVSVFLPLEHVRLAHAAQGEARTTLFARYSLVGALFAAVGSLAAAAPEALVGLGIGLVPALRGMFVVYGVIGLLIWLLYRRLPGRKLQAAPDPPAALGPSRRIVVKLAALFSLDAFAGGLLVQSLMVVWLFERFDLSVAAAGAFFFWSGLMTAFSQLAAPRVARRFGLLNTMVFTHIPSSLALIAAAFAPRLELALGLLLVRALLSQMDVPTRSAFVMSVVTPSERTAAASYTAVPRSLASAFSPSLSGALLATGWLAAPLVACGVLKIVYDVTLLLSFRNARHEDE</sequence>
<feature type="transmembrane region" description="Helical" evidence="4">
    <location>
        <begin position="143"/>
        <end position="161"/>
    </location>
</feature>
<dbReference type="EMBL" id="JAVDVY010000001">
    <property type="protein sequence ID" value="MDR7133328.1"/>
    <property type="molecule type" value="Genomic_DNA"/>
</dbReference>
<feature type="transmembrane region" description="Helical" evidence="4">
    <location>
        <begin position="361"/>
        <end position="385"/>
    </location>
</feature>
<feature type="transmembrane region" description="Helical" evidence="4">
    <location>
        <begin position="250"/>
        <end position="268"/>
    </location>
</feature>
<gene>
    <name evidence="6" type="ORF">J2X06_000512</name>
</gene>
<feature type="transmembrane region" description="Helical" evidence="4">
    <location>
        <begin position="44"/>
        <end position="68"/>
    </location>
</feature>
<keyword evidence="2 4" id="KW-1133">Transmembrane helix</keyword>
<keyword evidence="3 4" id="KW-0472">Membrane</keyword>
<evidence type="ECO:0000256" key="2">
    <source>
        <dbReference type="ARBA" id="ARBA00022989"/>
    </source>
</evidence>
<dbReference type="Pfam" id="PF07690">
    <property type="entry name" value="MFS_1"/>
    <property type="match status" value="1"/>
</dbReference>
<feature type="transmembrane region" description="Helical" evidence="4">
    <location>
        <begin position="167"/>
        <end position="193"/>
    </location>
</feature>
<proteinExistence type="predicted"/>
<name>A0ABU1W6X9_9GAMM</name>
<reference evidence="6 7" key="1">
    <citation type="submission" date="2023-07" db="EMBL/GenBank/DDBJ databases">
        <title>Sorghum-associated microbial communities from plants grown in Nebraska, USA.</title>
        <authorList>
            <person name="Schachtman D."/>
        </authorList>
    </citation>
    <scope>NUCLEOTIDE SEQUENCE [LARGE SCALE GENOMIC DNA]</scope>
    <source>
        <strain evidence="6 7">BE198</strain>
    </source>
</reference>
<comment type="caution">
    <text evidence="6">The sequence shown here is derived from an EMBL/GenBank/DDBJ whole genome shotgun (WGS) entry which is preliminary data.</text>
</comment>
<feature type="domain" description="Major facilitator superfamily (MFS) profile" evidence="5">
    <location>
        <begin position="217"/>
        <end position="401"/>
    </location>
</feature>
<dbReference type="RefSeq" id="WP_310057869.1">
    <property type="nucleotide sequence ID" value="NZ_JAVDVY010000001.1"/>
</dbReference>
<dbReference type="Gene3D" id="1.20.1250.20">
    <property type="entry name" value="MFS general substrate transporter like domains"/>
    <property type="match status" value="2"/>
</dbReference>
<dbReference type="Proteomes" id="UP001251524">
    <property type="component" value="Unassembled WGS sequence"/>
</dbReference>